<evidence type="ECO:0000313" key="5">
    <source>
        <dbReference type="EMBL" id="MPM76467.1"/>
    </source>
</evidence>
<protein>
    <recommendedName>
        <fullName evidence="4">Periplasmic binding protein domain-containing protein</fullName>
    </recommendedName>
</protein>
<evidence type="ECO:0000256" key="2">
    <source>
        <dbReference type="ARBA" id="ARBA00007639"/>
    </source>
</evidence>
<organism evidence="5">
    <name type="scientific">bioreactor metagenome</name>
    <dbReference type="NCBI Taxonomy" id="1076179"/>
    <lineage>
        <taxon>unclassified sequences</taxon>
        <taxon>metagenomes</taxon>
        <taxon>ecological metagenomes</taxon>
    </lineage>
</organism>
<comment type="subcellular location">
    <subcellularLocation>
        <location evidence="1">Cell envelope</location>
    </subcellularLocation>
</comment>
<dbReference type="SUPFAM" id="SSF53822">
    <property type="entry name" value="Periplasmic binding protein-like I"/>
    <property type="match status" value="1"/>
</dbReference>
<dbReference type="GO" id="GO:0030246">
    <property type="term" value="F:carbohydrate binding"/>
    <property type="evidence" value="ECO:0007669"/>
    <property type="project" value="UniProtKB-ARBA"/>
</dbReference>
<dbReference type="PANTHER" id="PTHR46847">
    <property type="entry name" value="D-ALLOSE-BINDING PERIPLASMIC PROTEIN-RELATED"/>
    <property type="match status" value="1"/>
</dbReference>
<evidence type="ECO:0000259" key="4">
    <source>
        <dbReference type="Pfam" id="PF13407"/>
    </source>
</evidence>
<feature type="domain" description="Periplasmic binding protein" evidence="4">
    <location>
        <begin position="2"/>
        <end position="118"/>
    </location>
</feature>
<proteinExistence type="inferred from homology"/>
<dbReference type="Pfam" id="PF13407">
    <property type="entry name" value="Peripla_BP_4"/>
    <property type="match status" value="1"/>
</dbReference>
<dbReference type="EMBL" id="VSSQ01027299">
    <property type="protein sequence ID" value="MPM76467.1"/>
    <property type="molecule type" value="Genomic_DNA"/>
</dbReference>
<evidence type="ECO:0000256" key="3">
    <source>
        <dbReference type="ARBA" id="ARBA00022729"/>
    </source>
</evidence>
<reference evidence="5" key="1">
    <citation type="submission" date="2019-08" db="EMBL/GenBank/DDBJ databases">
        <authorList>
            <person name="Kucharzyk K."/>
            <person name="Murdoch R.W."/>
            <person name="Higgins S."/>
            <person name="Loffler F."/>
        </authorList>
    </citation>
    <scope>NUCLEOTIDE SEQUENCE</scope>
</reference>
<keyword evidence="3" id="KW-0732">Signal</keyword>
<sequence>MKGYLDALDAGGIKYEVVADQDAWMQDTALATADAIITANPDLDAIIAVNDGGTIGSAQAVVNAGKSEQILVFGHDGSEQIASMLLDDTNPLQAVVAQDPYGQGYNAMSVLIKAIKGEDVSATQGKCQFLPGIVLSVLDKEAIQAWVDTNYPA</sequence>
<gene>
    <name evidence="5" type="ORF">SDC9_123465</name>
</gene>
<dbReference type="Gene3D" id="3.40.50.2300">
    <property type="match status" value="1"/>
</dbReference>
<accession>A0A645CHP1</accession>
<dbReference type="InterPro" id="IPR025997">
    <property type="entry name" value="SBP_2_dom"/>
</dbReference>
<evidence type="ECO:0000256" key="1">
    <source>
        <dbReference type="ARBA" id="ARBA00004196"/>
    </source>
</evidence>
<dbReference type="AlphaFoldDB" id="A0A645CHP1"/>
<name>A0A645CHP1_9ZZZZ</name>
<comment type="similarity">
    <text evidence="2">Belongs to the bacterial solute-binding protein 2 family.</text>
</comment>
<dbReference type="GO" id="GO:0030313">
    <property type="term" value="C:cell envelope"/>
    <property type="evidence" value="ECO:0007669"/>
    <property type="project" value="UniProtKB-SubCell"/>
</dbReference>
<dbReference type="InterPro" id="IPR028082">
    <property type="entry name" value="Peripla_BP_I"/>
</dbReference>
<comment type="caution">
    <text evidence="5">The sequence shown here is derived from an EMBL/GenBank/DDBJ whole genome shotgun (WGS) entry which is preliminary data.</text>
</comment>
<dbReference type="PANTHER" id="PTHR46847:SF1">
    <property type="entry name" value="D-ALLOSE-BINDING PERIPLASMIC PROTEIN-RELATED"/>
    <property type="match status" value="1"/>
</dbReference>